<dbReference type="InterPro" id="IPR011006">
    <property type="entry name" value="CheY-like_superfamily"/>
</dbReference>
<dbReference type="Gene3D" id="3.40.50.2300">
    <property type="match status" value="1"/>
</dbReference>
<dbReference type="PRINTS" id="PR00032">
    <property type="entry name" value="HTHARAC"/>
</dbReference>
<dbReference type="InterPro" id="IPR009057">
    <property type="entry name" value="Homeodomain-like_sf"/>
</dbReference>
<dbReference type="EMBL" id="SIRE01000013">
    <property type="protein sequence ID" value="TBL76570.1"/>
    <property type="molecule type" value="Genomic_DNA"/>
</dbReference>
<dbReference type="InterPro" id="IPR018062">
    <property type="entry name" value="HTH_AraC-typ_CS"/>
</dbReference>
<dbReference type="Gene3D" id="1.10.10.60">
    <property type="entry name" value="Homeodomain-like"/>
    <property type="match status" value="2"/>
</dbReference>
<dbReference type="GO" id="GO:0000160">
    <property type="term" value="P:phosphorelay signal transduction system"/>
    <property type="evidence" value="ECO:0007669"/>
    <property type="project" value="InterPro"/>
</dbReference>
<keyword evidence="2" id="KW-0238">DNA-binding</keyword>
<name>A0A4Q9DMJ9_9BACL</name>
<accession>A0A4Q9DMJ9</accession>
<dbReference type="OrthoDB" id="1974963at2"/>
<evidence type="ECO:0000313" key="8">
    <source>
        <dbReference type="Proteomes" id="UP000293142"/>
    </source>
</evidence>
<dbReference type="InterPro" id="IPR018060">
    <property type="entry name" value="HTH_AraC"/>
</dbReference>
<dbReference type="SUPFAM" id="SSF52172">
    <property type="entry name" value="CheY-like"/>
    <property type="match status" value="1"/>
</dbReference>
<dbReference type="SUPFAM" id="SSF46689">
    <property type="entry name" value="Homeodomain-like"/>
    <property type="match status" value="2"/>
</dbReference>
<evidence type="ECO:0000259" key="6">
    <source>
        <dbReference type="PROSITE" id="PS50110"/>
    </source>
</evidence>
<dbReference type="Pfam" id="PF00072">
    <property type="entry name" value="Response_reg"/>
    <property type="match status" value="1"/>
</dbReference>
<feature type="domain" description="HTH araC/xylS-type" evidence="5">
    <location>
        <begin position="451"/>
        <end position="550"/>
    </location>
</feature>
<dbReference type="Pfam" id="PF12833">
    <property type="entry name" value="HTH_18"/>
    <property type="match status" value="1"/>
</dbReference>
<dbReference type="Proteomes" id="UP000293142">
    <property type="component" value="Unassembled WGS sequence"/>
</dbReference>
<dbReference type="AlphaFoldDB" id="A0A4Q9DMJ9"/>
<keyword evidence="3" id="KW-0804">Transcription</keyword>
<sequence length="556" mass="64077">MFTCETRRISIAKGRAAMNMLVVDDEYFAVKGITQGIEWHDLAIEHIYEAMDTSLAKDIMTSHRIDVLISDIEMPGENGLQLLEWVRLHSPGTEVIFLTGHANFSYAQKAIQLGSFDYVLKPIDHDMLKDIVAKAVRQIRAENEFQNLHETYKMYSQQWRQQLPVLVERFWQDLLSSRIDRSPQRLDKYFQQLHIPLTPESSVSLVLLSIERWKLGFSTQDEEIMEYAIRKTASEVILQDSPGVVIEDPKGNMFVIIYHSGEVLITDLQQRCEAFIQACGQYFHCIVSCYIGLPELLSAVDRSVQKLLSMEWKNVGQSCSVMIEEDKADGERGDHHIAMQQLPEFADWSVLYELGKKDELFKRIDEYFRCIQQNGAQAELLEAFYHGILHMVYNLHHRKGLSIRQSEFGAKADDPSALRSPQHLKAWACDFLENGMELLSETQTNVSSLIGKVQAYINSRLQEEELSREQIAASVYLNPAYLSRLFKKETGITLTDFIVKERMERAKELLKEGTLKISSIAEQTGYSHFSHFAKSFKKIVGMTPQEYRKQFHDIRE</sequence>
<dbReference type="SMART" id="SM00448">
    <property type="entry name" value="REC"/>
    <property type="match status" value="1"/>
</dbReference>
<reference evidence="7 8" key="1">
    <citation type="submission" date="2019-02" db="EMBL/GenBank/DDBJ databases">
        <title>Paenibacillus sp. nov., isolated from surface-sterilized tissue of Thalictrum simplex L.</title>
        <authorList>
            <person name="Tuo L."/>
        </authorList>
    </citation>
    <scope>NUCLEOTIDE SEQUENCE [LARGE SCALE GENOMIC DNA]</scope>
    <source>
        <strain evidence="7 8">N2SHLJ1</strain>
    </source>
</reference>
<keyword evidence="4" id="KW-0597">Phosphoprotein</keyword>
<evidence type="ECO:0000256" key="1">
    <source>
        <dbReference type="ARBA" id="ARBA00023015"/>
    </source>
</evidence>
<dbReference type="GO" id="GO:0043565">
    <property type="term" value="F:sequence-specific DNA binding"/>
    <property type="evidence" value="ECO:0007669"/>
    <property type="project" value="InterPro"/>
</dbReference>
<feature type="domain" description="Response regulatory" evidence="6">
    <location>
        <begin position="19"/>
        <end position="136"/>
    </location>
</feature>
<organism evidence="7 8">
    <name type="scientific">Paenibacillus thalictri</name>
    <dbReference type="NCBI Taxonomy" id="2527873"/>
    <lineage>
        <taxon>Bacteria</taxon>
        <taxon>Bacillati</taxon>
        <taxon>Bacillota</taxon>
        <taxon>Bacilli</taxon>
        <taxon>Bacillales</taxon>
        <taxon>Paenibacillaceae</taxon>
        <taxon>Paenibacillus</taxon>
    </lineage>
</organism>
<keyword evidence="1" id="KW-0805">Transcription regulation</keyword>
<comment type="caution">
    <text evidence="7">The sequence shown here is derived from an EMBL/GenBank/DDBJ whole genome shotgun (WGS) entry which is preliminary data.</text>
</comment>
<evidence type="ECO:0000259" key="5">
    <source>
        <dbReference type="PROSITE" id="PS01124"/>
    </source>
</evidence>
<evidence type="ECO:0000256" key="3">
    <source>
        <dbReference type="ARBA" id="ARBA00023163"/>
    </source>
</evidence>
<gene>
    <name evidence="7" type="ORF">EYB31_19265</name>
</gene>
<dbReference type="PROSITE" id="PS01124">
    <property type="entry name" value="HTH_ARAC_FAMILY_2"/>
    <property type="match status" value="1"/>
</dbReference>
<dbReference type="PROSITE" id="PS00041">
    <property type="entry name" value="HTH_ARAC_FAMILY_1"/>
    <property type="match status" value="1"/>
</dbReference>
<evidence type="ECO:0000256" key="4">
    <source>
        <dbReference type="PROSITE-ProRule" id="PRU00169"/>
    </source>
</evidence>
<protein>
    <submittedName>
        <fullName evidence="7">Response regulator</fullName>
    </submittedName>
</protein>
<feature type="modified residue" description="4-aspartylphosphate" evidence="4">
    <location>
        <position position="71"/>
    </location>
</feature>
<dbReference type="InterPro" id="IPR020449">
    <property type="entry name" value="Tscrpt_reg_AraC-type_HTH"/>
</dbReference>
<keyword evidence="8" id="KW-1185">Reference proteome</keyword>
<dbReference type="PANTHER" id="PTHR43280:SF10">
    <property type="entry name" value="REGULATORY PROTEIN POCR"/>
    <property type="match status" value="1"/>
</dbReference>
<dbReference type="CDD" id="cd17536">
    <property type="entry name" value="REC_YesN-like"/>
    <property type="match status" value="1"/>
</dbReference>
<dbReference type="SMART" id="SM00342">
    <property type="entry name" value="HTH_ARAC"/>
    <property type="match status" value="1"/>
</dbReference>
<dbReference type="InterPro" id="IPR001789">
    <property type="entry name" value="Sig_transdc_resp-reg_receiver"/>
</dbReference>
<dbReference type="GO" id="GO:0003700">
    <property type="term" value="F:DNA-binding transcription factor activity"/>
    <property type="evidence" value="ECO:0007669"/>
    <property type="project" value="InterPro"/>
</dbReference>
<dbReference type="PROSITE" id="PS50110">
    <property type="entry name" value="RESPONSE_REGULATORY"/>
    <property type="match status" value="1"/>
</dbReference>
<proteinExistence type="predicted"/>
<evidence type="ECO:0000256" key="2">
    <source>
        <dbReference type="ARBA" id="ARBA00023125"/>
    </source>
</evidence>
<evidence type="ECO:0000313" key="7">
    <source>
        <dbReference type="EMBL" id="TBL76570.1"/>
    </source>
</evidence>
<dbReference type="PANTHER" id="PTHR43280">
    <property type="entry name" value="ARAC-FAMILY TRANSCRIPTIONAL REGULATOR"/>
    <property type="match status" value="1"/>
</dbReference>